<evidence type="ECO:0000259" key="2">
    <source>
        <dbReference type="Pfam" id="PF06439"/>
    </source>
</evidence>
<accession>A0A5C6EHK2</accession>
<evidence type="ECO:0000313" key="3">
    <source>
        <dbReference type="EMBL" id="TWU47161.1"/>
    </source>
</evidence>
<feature type="signal peptide" evidence="1">
    <location>
        <begin position="1"/>
        <end position="20"/>
    </location>
</feature>
<dbReference type="InterPro" id="IPR010496">
    <property type="entry name" value="AL/BT2_dom"/>
</dbReference>
<dbReference type="RefSeq" id="WP_146460782.1">
    <property type="nucleotide sequence ID" value="NZ_SJPW01000007.1"/>
</dbReference>
<evidence type="ECO:0000256" key="1">
    <source>
        <dbReference type="SAM" id="SignalP"/>
    </source>
</evidence>
<dbReference type="OrthoDB" id="248448at2"/>
<keyword evidence="4" id="KW-1185">Reference proteome</keyword>
<gene>
    <name evidence="3" type="ORF">Poly51_49590</name>
</gene>
<dbReference type="EMBL" id="SJPW01000007">
    <property type="protein sequence ID" value="TWU47161.1"/>
    <property type="molecule type" value="Genomic_DNA"/>
</dbReference>
<organism evidence="3 4">
    <name type="scientific">Rubripirellula tenax</name>
    <dbReference type="NCBI Taxonomy" id="2528015"/>
    <lineage>
        <taxon>Bacteria</taxon>
        <taxon>Pseudomonadati</taxon>
        <taxon>Planctomycetota</taxon>
        <taxon>Planctomycetia</taxon>
        <taxon>Pirellulales</taxon>
        <taxon>Pirellulaceae</taxon>
        <taxon>Rubripirellula</taxon>
    </lineage>
</organism>
<keyword evidence="1" id="KW-0732">Signal</keyword>
<sequence length="234" mass="25767" precursor="true">MNRSLGMLFALLVSAGLATAQSWPIQVGDGTGWVTLGENDFTRVNGDENTLTWKGGIAIGSGQPIGVTRTKRSYKNFELSIEWQHQTDGGNSGVFAWVPMSALENLPPDDLPDSGIEIQMLDHGFTDQYERRTGKPGDWFSTNGDIFAVGKSTMKPFPPLSPNGSRSFPSKNLSKGFGKWNHYYVRAIDGEVRLWVNGEEVSGGNKCQPDEGYLCLESEGAPIHFRNIRVRELP</sequence>
<reference evidence="3 4" key="1">
    <citation type="submission" date="2019-02" db="EMBL/GenBank/DDBJ databases">
        <title>Deep-cultivation of Planctomycetes and their phenomic and genomic characterization uncovers novel biology.</title>
        <authorList>
            <person name="Wiegand S."/>
            <person name="Jogler M."/>
            <person name="Boedeker C."/>
            <person name="Pinto D."/>
            <person name="Vollmers J."/>
            <person name="Rivas-Marin E."/>
            <person name="Kohn T."/>
            <person name="Peeters S.H."/>
            <person name="Heuer A."/>
            <person name="Rast P."/>
            <person name="Oberbeckmann S."/>
            <person name="Bunk B."/>
            <person name="Jeske O."/>
            <person name="Meyerdierks A."/>
            <person name="Storesund J.E."/>
            <person name="Kallscheuer N."/>
            <person name="Luecker S."/>
            <person name="Lage O.M."/>
            <person name="Pohl T."/>
            <person name="Merkel B.J."/>
            <person name="Hornburger P."/>
            <person name="Mueller R.-W."/>
            <person name="Bruemmer F."/>
            <person name="Labrenz M."/>
            <person name="Spormann A.M."/>
            <person name="Op Den Camp H."/>
            <person name="Overmann J."/>
            <person name="Amann R."/>
            <person name="Jetten M.S.M."/>
            <person name="Mascher T."/>
            <person name="Medema M.H."/>
            <person name="Devos D.P."/>
            <person name="Kaster A.-K."/>
            <person name="Ovreas L."/>
            <person name="Rohde M."/>
            <person name="Galperin M.Y."/>
            <person name="Jogler C."/>
        </authorList>
    </citation>
    <scope>NUCLEOTIDE SEQUENCE [LARGE SCALE GENOMIC DNA]</scope>
    <source>
        <strain evidence="3 4">Poly51</strain>
    </source>
</reference>
<dbReference type="Pfam" id="PF06439">
    <property type="entry name" value="3keto-disac_hyd"/>
    <property type="match status" value="1"/>
</dbReference>
<feature type="chain" id="PRO_5023072972" description="3-keto-alpha-glucoside-1,2-lyase/3-keto-2-hydroxy-glucal hydratase domain-containing protein" evidence="1">
    <location>
        <begin position="21"/>
        <end position="234"/>
    </location>
</feature>
<dbReference type="GO" id="GO:0016787">
    <property type="term" value="F:hydrolase activity"/>
    <property type="evidence" value="ECO:0007669"/>
    <property type="project" value="InterPro"/>
</dbReference>
<proteinExistence type="predicted"/>
<dbReference type="Proteomes" id="UP000318288">
    <property type="component" value="Unassembled WGS sequence"/>
</dbReference>
<evidence type="ECO:0000313" key="4">
    <source>
        <dbReference type="Proteomes" id="UP000318288"/>
    </source>
</evidence>
<comment type="caution">
    <text evidence="3">The sequence shown here is derived from an EMBL/GenBank/DDBJ whole genome shotgun (WGS) entry which is preliminary data.</text>
</comment>
<name>A0A5C6EHK2_9BACT</name>
<protein>
    <recommendedName>
        <fullName evidence="2">3-keto-alpha-glucoside-1,2-lyase/3-keto-2-hydroxy-glucal hydratase domain-containing protein</fullName>
    </recommendedName>
</protein>
<dbReference type="Gene3D" id="2.60.120.560">
    <property type="entry name" value="Exo-inulinase, domain 1"/>
    <property type="match status" value="1"/>
</dbReference>
<feature type="domain" description="3-keto-alpha-glucoside-1,2-lyase/3-keto-2-hydroxy-glucal hydratase" evidence="2">
    <location>
        <begin position="31"/>
        <end position="231"/>
    </location>
</feature>
<dbReference type="AlphaFoldDB" id="A0A5C6EHK2"/>